<dbReference type="Pfam" id="PF02685">
    <property type="entry name" value="Glucokinase"/>
    <property type="match status" value="1"/>
</dbReference>
<gene>
    <name evidence="4" type="ORF">VA613_11290</name>
</gene>
<dbReference type="Proteomes" id="UP001334732">
    <property type="component" value="Chromosome"/>
</dbReference>
<evidence type="ECO:0000313" key="4">
    <source>
        <dbReference type="EMBL" id="WRS38584.1"/>
    </source>
</evidence>
<dbReference type="RefSeq" id="WP_324779115.1">
    <property type="nucleotide sequence ID" value="NZ_CP141769.1"/>
</dbReference>
<keyword evidence="5" id="KW-1185">Reference proteome</keyword>
<dbReference type="PANTHER" id="PTHR47363">
    <property type="entry name" value="GLUCOKINASE"/>
    <property type="match status" value="1"/>
</dbReference>
<dbReference type="InterPro" id="IPR043129">
    <property type="entry name" value="ATPase_NBD"/>
</dbReference>
<dbReference type="SUPFAM" id="SSF53067">
    <property type="entry name" value="Actin-like ATPase domain"/>
    <property type="match status" value="1"/>
</dbReference>
<dbReference type="PANTHER" id="PTHR47363:SF1">
    <property type="entry name" value="GLUCOKINASE"/>
    <property type="match status" value="1"/>
</dbReference>
<evidence type="ECO:0000256" key="1">
    <source>
        <dbReference type="ARBA" id="ARBA00022679"/>
    </source>
</evidence>
<evidence type="ECO:0000256" key="3">
    <source>
        <dbReference type="RuleBase" id="RU004046"/>
    </source>
</evidence>
<protein>
    <submittedName>
        <fullName evidence="4">ROK family protein</fullName>
    </submittedName>
</protein>
<name>A0ABZ1CHC2_9PROT</name>
<accession>A0ABZ1CHC2</accession>
<keyword evidence="1" id="KW-0808">Transferase</keyword>
<organism evidence="4 5">
    <name type="scientific">Thiobacillus sedimenti</name>
    <dbReference type="NCBI Taxonomy" id="3110231"/>
    <lineage>
        <taxon>Bacteria</taxon>
        <taxon>Pseudomonadati</taxon>
        <taxon>Pseudomonadota</taxon>
        <taxon>Betaproteobacteria</taxon>
        <taxon>Nitrosomonadales</taxon>
        <taxon>Thiobacillaceae</taxon>
        <taxon>Thiobacillus</taxon>
    </lineage>
</organism>
<evidence type="ECO:0000313" key="5">
    <source>
        <dbReference type="Proteomes" id="UP001334732"/>
    </source>
</evidence>
<dbReference type="EMBL" id="CP141769">
    <property type="protein sequence ID" value="WRS38584.1"/>
    <property type="molecule type" value="Genomic_DNA"/>
</dbReference>
<dbReference type="CDD" id="cd24008">
    <property type="entry name" value="ASKHA_NBD_GLK"/>
    <property type="match status" value="1"/>
</dbReference>
<evidence type="ECO:0000256" key="2">
    <source>
        <dbReference type="ARBA" id="ARBA00022777"/>
    </source>
</evidence>
<proteinExistence type="inferred from homology"/>
<reference evidence="4 5" key="1">
    <citation type="submission" date="2023-12" db="EMBL/GenBank/DDBJ databases">
        <title>Thiobacillus sedimentum sp. nov., a chemolithoautotrophic sulfur-oxidizing bacterium isolated from freshwater sediment.</title>
        <authorList>
            <person name="Luo J."/>
            <person name="Dai C."/>
        </authorList>
    </citation>
    <scope>NUCLEOTIDE SEQUENCE [LARGE SCALE GENOMIC DNA]</scope>
    <source>
        <strain evidence="4 5">SCUT-2</strain>
    </source>
</reference>
<keyword evidence="2" id="KW-0418">Kinase</keyword>
<dbReference type="Gene3D" id="3.40.367.20">
    <property type="match status" value="1"/>
</dbReference>
<sequence length="331" mass="34329">MEWIAGDIGGTKSWLAWAAGEAGGTATLQFEKIYPSAAFASAEALVRQFVGDAGRHALPDTLVLALPGPLHARRVRLTNLDWTVDADALQAALGLRQVCFVNDFQAAAAGVATLGADDVVALNPVPVQPGGVRAVTGAGTGLGLAFMLPDAAGRYRGFASEGGHIDFAPADTVQARLLEHLRRAYGHVSWERAVSGSAMNDLHRFCCVERGLPLADTPVDGAALVARAEAGDGAAAAALDLFVDLYGAWIGNVALMYRPQGGLYIAGGVSVHLQARLRSPRFMAAAVAKGRMRAAVEETPVFLVTTGRLGVAGALALAQSPSDAWGHSASR</sequence>
<dbReference type="Gene3D" id="3.30.420.40">
    <property type="match status" value="1"/>
</dbReference>
<dbReference type="InterPro" id="IPR003836">
    <property type="entry name" value="Glucokinase"/>
</dbReference>
<comment type="similarity">
    <text evidence="3">Belongs to the bacterial glucokinase family.</text>
</comment>